<dbReference type="EMBL" id="OM869677">
    <property type="protein sequence ID" value="UPW41830.1"/>
    <property type="molecule type" value="Genomic_DNA"/>
</dbReference>
<reference evidence="1" key="1">
    <citation type="submission" date="2022-02" db="EMBL/GenBank/DDBJ databases">
        <title>Towards deciphering the DNA virus diversity associated with rodent species in the families Cricetidae and Heteromyidae.</title>
        <authorList>
            <person name="Lund M."/>
            <person name="Larsen B.B."/>
            <person name="Gryseels S."/>
            <person name="Kraberger S."/>
            <person name="Rowsey D.M."/>
            <person name="Steger L."/>
            <person name="Yule K.M."/>
            <person name="Upham N.S."/>
            <person name="Worobey M."/>
            <person name="Van Doorslaer K."/>
            <person name="Varsani A."/>
        </authorList>
    </citation>
    <scope>NUCLEOTIDE SEQUENCE</scope>
    <source>
        <strain evidence="1">NeonRodF5_17</strain>
    </source>
</reference>
<protein>
    <submittedName>
        <fullName evidence="1">Nonstructural protein</fullName>
    </submittedName>
</protein>
<proteinExistence type="predicted"/>
<dbReference type="InterPro" id="IPR046781">
    <property type="entry name" value="Phage_ORF5"/>
</dbReference>
<name>A0A976N2Y2_9VIRU</name>
<accession>A0A976N2Y2</accession>
<dbReference type="Pfam" id="PF20577">
    <property type="entry name" value="Phage_ORF5"/>
    <property type="match status" value="1"/>
</dbReference>
<evidence type="ECO:0000313" key="1">
    <source>
        <dbReference type="EMBL" id="UPW41830.1"/>
    </source>
</evidence>
<sequence>MTNYLYSRQDCTTGEFCSPVVAANDDNACRNFLYLFGQIDVVTRQTFRFYRIGMWNNETGSVDGDQIADITDMVIDMNDKIFGGEKYGSSISISNT</sequence>
<organism evidence="1">
    <name type="scientific">Peromfec virus RodF5_17</name>
    <dbReference type="NCBI Taxonomy" id="2929338"/>
    <lineage>
        <taxon>Viruses</taxon>
        <taxon>Monodnaviria</taxon>
        <taxon>Sangervirae</taxon>
        <taxon>Phixviricota</taxon>
        <taxon>Malgrandaviricetes</taxon>
        <taxon>Petitvirales</taxon>
        <taxon>Microviridae</taxon>
    </lineage>
</organism>